<evidence type="ECO:0000256" key="1">
    <source>
        <dbReference type="ARBA" id="ARBA00008348"/>
    </source>
</evidence>
<dbReference type="InterPro" id="IPR036986">
    <property type="entry name" value="S4_RNA-bd_sf"/>
</dbReference>
<gene>
    <name evidence="6" type="ORF">NSA23_00835</name>
</gene>
<comment type="caution">
    <text evidence="6">The sequence shown here is derived from an EMBL/GenBank/DDBJ whole genome shotgun (WGS) entry which is preliminary data.</text>
</comment>
<dbReference type="Gene3D" id="3.30.2350.10">
    <property type="entry name" value="Pseudouridine synthase"/>
    <property type="match status" value="1"/>
</dbReference>
<evidence type="ECO:0000256" key="4">
    <source>
        <dbReference type="RuleBase" id="RU003887"/>
    </source>
</evidence>
<dbReference type="Proteomes" id="UP001142078">
    <property type="component" value="Unassembled WGS sequence"/>
</dbReference>
<dbReference type="InterPro" id="IPR002942">
    <property type="entry name" value="S4_RNA-bd"/>
</dbReference>
<dbReference type="RefSeq" id="WP_042681930.1">
    <property type="nucleotide sequence ID" value="NZ_CABKTM010000043.1"/>
</dbReference>
<dbReference type="GO" id="GO:0120159">
    <property type="term" value="F:rRNA pseudouridine synthase activity"/>
    <property type="evidence" value="ECO:0007669"/>
    <property type="project" value="UniProtKB-ARBA"/>
</dbReference>
<keyword evidence="3" id="KW-0694">RNA-binding</keyword>
<proteinExistence type="inferred from homology"/>
<dbReference type="InterPro" id="IPR006145">
    <property type="entry name" value="PsdUridine_synth_RsuA/RluA"/>
</dbReference>
<protein>
    <recommendedName>
        <fullName evidence="4">Pseudouridine synthase</fullName>
        <ecNumber evidence="4">5.4.99.-</ecNumber>
    </recommendedName>
</protein>
<dbReference type="Pfam" id="PF00849">
    <property type="entry name" value="PseudoU_synth_2"/>
    <property type="match status" value="1"/>
</dbReference>
<dbReference type="SMART" id="SM00363">
    <property type="entry name" value="S4"/>
    <property type="match status" value="1"/>
</dbReference>
<dbReference type="EMBL" id="JANJZL010000001">
    <property type="protein sequence ID" value="MCR2042650.1"/>
    <property type="molecule type" value="Genomic_DNA"/>
</dbReference>
<dbReference type="PANTHER" id="PTHR47683">
    <property type="entry name" value="PSEUDOURIDINE SYNTHASE FAMILY PROTEIN-RELATED"/>
    <property type="match status" value="1"/>
</dbReference>
<dbReference type="InterPro" id="IPR000748">
    <property type="entry name" value="PsdUridine_synth_RsuA/RluB/E/F"/>
</dbReference>
<dbReference type="NCBIfam" id="TIGR00093">
    <property type="entry name" value="pseudouridine synthase"/>
    <property type="match status" value="1"/>
</dbReference>
<dbReference type="OrthoDB" id="9807213at2"/>
<dbReference type="PROSITE" id="PS50889">
    <property type="entry name" value="S4"/>
    <property type="match status" value="1"/>
</dbReference>
<dbReference type="InterPro" id="IPR050343">
    <property type="entry name" value="RsuA_PseudoU_synthase"/>
</dbReference>
<dbReference type="Pfam" id="PF01479">
    <property type="entry name" value="S4"/>
    <property type="match status" value="1"/>
</dbReference>
<organism evidence="6 7">
    <name type="scientific">Anaerosalibacter massiliensis</name>
    <dbReference type="NCBI Taxonomy" id="1347392"/>
    <lineage>
        <taxon>Bacteria</taxon>
        <taxon>Bacillati</taxon>
        <taxon>Bacillota</taxon>
        <taxon>Tissierellia</taxon>
        <taxon>Tissierellales</taxon>
        <taxon>Sporanaerobacteraceae</taxon>
        <taxon>Anaerosalibacter</taxon>
    </lineage>
</organism>
<evidence type="ECO:0000313" key="6">
    <source>
        <dbReference type="EMBL" id="MCR2042650.1"/>
    </source>
</evidence>
<dbReference type="InterPro" id="IPR018496">
    <property type="entry name" value="PsdUridine_synth_RsuA/RluB_CS"/>
</dbReference>
<feature type="domain" description="RNA-binding S4" evidence="5">
    <location>
        <begin position="1"/>
        <end position="60"/>
    </location>
</feature>
<dbReference type="AlphaFoldDB" id="A0A9X2MER6"/>
<accession>A0A9X2MER6</accession>
<comment type="similarity">
    <text evidence="1 4">Belongs to the pseudouridine synthase RsuA family.</text>
</comment>
<dbReference type="Gene3D" id="3.10.290.10">
    <property type="entry name" value="RNA-binding S4 domain"/>
    <property type="match status" value="1"/>
</dbReference>
<sequence length="235" mass="27083">MRLQKYMALCGIASRRRSEEIILEGRVMVNGEVIQKLGSKVDLKKDIVKVDGKVIKIEEKSVYIMLNKPTGYVTTVKDEFNRKKVIDLIQGIEERIYPVGRLDYDTSGLLLLTNDGEITYKLTHPSNEIKKRYIGRVRGIPTETELKKFRNGLKIDDYITTKASIKVLNKDKDSSLLEMEIHEGKNRQIRKMCDAINHPIISLKRIAIEDLELGSLKIGSWKYLTNEEIEYLKNL</sequence>
<dbReference type="InterPro" id="IPR020103">
    <property type="entry name" value="PsdUridine_synth_cat_dom_sf"/>
</dbReference>
<reference evidence="6" key="1">
    <citation type="submission" date="2022-07" db="EMBL/GenBank/DDBJ databases">
        <title>Enhanced cultured diversity of the mouse gut microbiota enables custom-made synthetic communities.</title>
        <authorList>
            <person name="Afrizal A."/>
        </authorList>
    </citation>
    <scope>NUCLEOTIDE SEQUENCE</scope>
    <source>
        <strain evidence="6">DSM 29482</strain>
    </source>
</reference>
<evidence type="ECO:0000313" key="7">
    <source>
        <dbReference type="Proteomes" id="UP001142078"/>
    </source>
</evidence>
<keyword evidence="7" id="KW-1185">Reference proteome</keyword>
<evidence type="ECO:0000256" key="3">
    <source>
        <dbReference type="PROSITE-ProRule" id="PRU00182"/>
    </source>
</evidence>
<name>A0A9X2MER6_9FIRM</name>
<dbReference type="CDD" id="cd00165">
    <property type="entry name" value="S4"/>
    <property type="match status" value="1"/>
</dbReference>
<dbReference type="SUPFAM" id="SSF55174">
    <property type="entry name" value="Alpha-L RNA-binding motif"/>
    <property type="match status" value="1"/>
</dbReference>
<dbReference type="GO" id="GO:0000455">
    <property type="term" value="P:enzyme-directed rRNA pseudouridine synthesis"/>
    <property type="evidence" value="ECO:0007669"/>
    <property type="project" value="UniProtKB-ARBA"/>
</dbReference>
<dbReference type="CDD" id="cd02870">
    <property type="entry name" value="PseudoU_synth_RsuA_like"/>
    <property type="match status" value="1"/>
</dbReference>
<dbReference type="GO" id="GO:0003723">
    <property type="term" value="F:RNA binding"/>
    <property type="evidence" value="ECO:0007669"/>
    <property type="project" value="UniProtKB-KW"/>
</dbReference>
<dbReference type="FunFam" id="3.10.290.10:FF:000003">
    <property type="entry name" value="Pseudouridine synthase"/>
    <property type="match status" value="1"/>
</dbReference>
<dbReference type="PROSITE" id="PS01149">
    <property type="entry name" value="PSI_RSU"/>
    <property type="match status" value="1"/>
</dbReference>
<dbReference type="EC" id="5.4.99.-" evidence="4"/>
<keyword evidence="2 4" id="KW-0413">Isomerase</keyword>
<evidence type="ECO:0000259" key="5">
    <source>
        <dbReference type="SMART" id="SM00363"/>
    </source>
</evidence>
<dbReference type="SUPFAM" id="SSF55120">
    <property type="entry name" value="Pseudouridine synthase"/>
    <property type="match status" value="1"/>
</dbReference>
<dbReference type="PANTHER" id="PTHR47683:SF2">
    <property type="entry name" value="RNA-BINDING S4 DOMAIN-CONTAINING PROTEIN"/>
    <property type="match status" value="1"/>
</dbReference>
<evidence type="ECO:0000256" key="2">
    <source>
        <dbReference type="ARBA" id="ARBA00023235"/>
    </source>
</evidence>